<comment type="caution">
    <text evidence="1">The sequence shown here is derived from an EMBL/GenBank/DDBJ whole genome shotgun (WGS) entry which is preliminary data.</text>
</comment>
<dbReference type="Proteomes" id="UP000663844">
    <property type="component" value="Unassembled WGS sequence"/>
</dbReference>
<protein>
    <submittedName>
        <fullName evidence="1">Uncharacterized protein</fullName>
    </submittedName>
</protein>
<name>A0A820HPV1_9BILA</name>
<dbReference type="AlphaFoldDB" id="A0A820HPV1"/>
<proteinExistence type="predicted"/>
<accession>A0A820HPV1</accession>
<sequence length="110" mass="12471">MDLQTKINVLINSAKDDSDDDEISPCYQQLLNSVKYIDVCFNTEFKLEDCTIWSSTDIIVDKCTGKKTTTVFINQYAQTSKGLTMLIGVLSFEILNKTKSFVTNQLEKNN</sequence>
<evidence type="ECO:0000313" key="1">
    <source>
        <dbReference type="EMBL" id="CAF4294475.1"/>
    </source>
</evidence>
<dbReference type="EMBL" id="CAJOAZ010015544">
    <property type="protein sequence ID" value="CAF4294475.1"/>
    <property type="molecule type" value="Genomic_DNA"/>
</dbReference>
<organism evidence="1 2">
    <name type="scientific">Adineta steineri</name>
    <dbReference type="NCBI Taxonomy" id="433720"/>
    <lineage>
        <taxon>Eukaryota</taxon>
        <taxon>Metazoa</taxon>
        <taxon>Spiralia</taxon>
        <taxon>Gnathifera</taxon>
        <taxon>Rotifera</taxon>
        <taxon>Eurotatoria</taxon>
        <taxon>Bdelloidea</taxon>
        <taxon>Adinetida</taxon>
        <taxon>Adinetidae</taxon>
        <taxon>Adineta</taxon>
    </lineage>
</organism>
<reference evidence="1" key="1">
    <citation type="submission" date="2021-02" db="EMBL/GenBank/DDBJ databases">
        <authorList>
            <person name="Nowell W R."/>
        </authorList>
    </citation>
    <scope>NUCLEOTIDE SEQUENCE</scope>
</reference>
<gene>
    <name evidence="1" type="ORF">OXD698_LOCUS45753</name>
</gene>
<evidence type="ECO:0000313" key="2">
    <source>
        <dbReference type="Proteomes" id="UP000663844"/>
    </source>
</evidence>